<dbReference type="AlphaFoldDB" id="A0A224YHQ9"/>
<reference evidence="1" key="1">
    <citation type="journal article" date="2017" name="Parasit. Vectors">
        <title>Sialotranscriptomics of Rhipicephalus zambeziensis reveals intricate expression profiles of secretory proteins and suggests tight temporal transcriptional regulation during blood-feeding.</title>
        <authorList>
            <person name="de Castro M.H."/>
            <person name="de Klerk D."/>
            <person name="Pienaar R."/>
            <person name="Rees D.J.G."/>
            <person name="Mans B.J."/>
        </authorList>
    </citation>
    <scope>NUCLEOTIDE SEQUENCE</scope>
    <source>
        <tissue evidence="1">Salivary glands</tissue>
    </source>
</reference>
<proteinExistence type="predicted"/>
<organism evidence="1">
    <name type="scientific">Rhipicephalus zambeziensis</name>
    <dbReference type="NCBI Taxonomy" id="60191"/>
    <lineage>
        <taxon>Eukaryota</taxon>
        <taxon>Metazoa</taxon>
        <taxon>Ecdysozoa</taxon>
        <taxon>Arthropoda</taxon>
        <taxon>Chelicerata</taxon>
        <taxon>Arachnida</taxon>
        <taxon>Acari</taxon>
        <taxon>Parasitiformes</taxon>
        <taxon>Ixodida</taxon>
        <taxon>Ixodoidea</taxon>
        <taxon>Ixodidae</taxon>
        <taxon>Rhipicephalinae</taxon>
        <taxon>Rhipicephalus</taxon>
        <taxon>Rhipicephalus</taxon>
    </lineage>
</organism>
<sequence length="97" mass="10837">MNFLAGTLSRVFVIFGKHIPRMESSRFFFFFSFITSATSPGTPSAITYTSLKFTCPFSFKSASSDWQCHEVRDWPVVDLHGLSKAAIGSIVTQPLLH</sequence>
<protein>
    <submittedName>
        <fullName evidence="1">Uncharacterized protein</fullName>
    </submittedName>
</protein>
<evidence type="ECO:0000313" key="1">
    <source>
        <dbReference type="EMBL" id="MAA13310.1"/>
    </source>
</evidence>
<accession>A0A224YHQ9</accession>
<dbReference type="EMBL" id="GFPF01002164">
    <property type="protein sequence ID" value="MAA13310.1"/>
    <property type="molecule type" value="Transcribed_RNA"/>
</dbReference>
<name>A0A224YHQ9_9ACAR</name>